<evidence type="ECO:0000313" key="2">
    <source>
        <dbReference type="Proteomes" id="UP000515156"/>
    </source>
</evidence>
<dbReference type="OrthoDB" id="8434774at2759"/>
<dbReference type="PANTHER" id="PTHR35658:SF1">
    <property type="entry name" value="CHROMOSOME 21 OPEN READING FRAME 62"/>
    <property type="match status" value="1"/>
</dbReference>
<accession>A0A6P7Y0P1</accession>
<dbReference type="CTD" id="56245"/>
<feature type="region of interest" description="Disordered" evidence="1">
    <location>
        <begin position="1"/>
        <end position="82"/>
    </location>
</feature>
<dbReference type="GeneID" id="115469736"/>
<evidence type="ECO:0000313" key="3">
    <source>
        <dbReference type="RefSeq" id="XP_030058383.1"/>
    </source>
</evidence>
<name>A0A6P7Y0P1_9AMPH</name>
<reference evidence="3" key="1">
    <citation type="submission" date="2025-08" db="UniProtKB">
        <authorList>
            <consortium name="RefSeq"/>
        </authorList>
    </citation>
    <scope>IDENTIFICATION</scope>
</reference>
<proteinExistence type="predicted"/>
<dbReference type="AlphaFoldDB" id="A0A6P7Y0P1"/>
<keyword evidence="2" id="KW-1185">Reference proteome</keyword>
<dbReference type="Proteomes" id="UP000515156">
    <property type="component" value="Chromosome 4"/>
</dbReference>
<dbReference type="KEGG" id="muo:115469736"/>
<dbReference type="InterPro" id="IPR029250">
    <property type="entry name" value="ECPIP"/>
</dbReference>
<dbReference type="Pfam" id="PF15137">
    <property type="entry name" value="ECPIP"/>
    <property type="match status" value="1"/>
</dbReference>
<dbReference type="PANTHER" id="PTHR35658">
    <property type="entry name" value="RCG58666, ISOFORM CRA_A"/>
    <property type="match status" value="1"/>
</dbReference>
<dbReference type="InParanoid" id="A0A6P7Y0P1"/>
<dbReference type="RefSeq" id="XP_030058383.1">
    <property type="nucleotide sequence ID" value="XM_030202523.1"/>
</dbReference>
<protein>
    <submittedName>
        <fullName evidence="3">Uncharacterized protein C21orf62 homolog</fullName>
    </submittedName>
</protein>
<sequence length="339" mass="37378">MFPDPGEVLLLWQPPQRALPPPVPLKKLRQGSNPGFVGLERRLSAPPGCHGNGTGPRPSARRKQVREPPSSPPSAHGTSSLYQQEVSIAPDGALCTRKPRRRKVSISVAWRPVRKMLRPISKYHLLTTSLVVFWSVQGFVTGQKNSTLIFTKDNNIRNCSCASDIRDCDYSLANLICSCKTVLQQTISRATPGPSYSSDLTLWFSDTAALSLLLNFTSVHNLKLSLCGTAPLPSEYLAVLGLRRLRIHSSAAINAPDQSLIIHNMSNRITKDGSDMEPSKSKNLFYISYLDTALFNGYSSLKSYSVVNVSSISDHFPNLPYCNTITDAPDQTYIVTLIY</sequence>
<evidence type="ECO:0000256" key="1">
    <source>
        <dbReference type="SAM" id="MobiDB-lite"/>
    </source>
</evidence>
<organism evidence="2 3">
    <name type="scientific">Microcaecilia unicolor</name>
    <dbReference type="NCBI Taxonomy" id="1415580"/>
    <lineage>
        <taxon>Eukaryota</taxon>
        <taxon>Metazoa</taxon>
        <taxon>Chordata</taxon>
        <taxon>Craniata</taxon>
        <taxon>Vertebrata</taxon>
        <taxon>Euteleostomi</taxon>
        <taxon>Amphibia</taxon>
        <taxon>Gymnophiona</taxon>
        <taxon>Siphonopidae</taxon>
        <taxon>Microcaecilia</taxon>
    </lineage>
</organism>
<gene>
    <name evidence="3" type="primary">C4H21orf62</name>
</gene>